<dbReference type="STRING" id="397945.Aave_2242"/>
<dbReference type="EMBL" id="CP000512">
    <property type="protein sequence ID" value="ABM32820.1"/>
    <property type="molecule type" value="Genomic_DNA"/>
</dbReference>
<evidence type="ECO:0000313" key="4">
    <source>
        <dbReference type="Proteomes" id="UP000002596"/>
    </source>
</evidence>
<dbReference type="Proteomes" id="UP000002596">
    <property type="component" value="Chromosome"/>
</dbReference>
<evidence type="ECO:0000259" key="2">
    <source>
        <dbReference type="Pfam" id="PF12697"/>
    </source>
</evidence>
<name>A1TPD2_PARC0</name>
<keyword evidence="1" id="KW-1133">Transmembrane helix</keyword>
<evidence type="ECO:0000256" key="1">
    <source>
        <dbReference type="SAM" id="Phobius"/>
    </source>
</evidence>
<accession>A1TPD2</accession>
<reference evidence="3" key="1">
    <citation type="submission" date="2006-12" db="EMBL/GenBank/DDBJ databases">
        <title>Complete sequence of Acidovorax avenae subsp. citrulli AAC00-1.</title>
        <authorList>
            <consortium name="US DOE Joint Genome Institute"/>
            <person name="Copeland A."/>
            <person name="Lucas S."/>
            <person name="Lapidus A."/>
            <person name="Barry K."/>
            <person name="Detter J.C."/>
            <person name="Glavina del Rio T."/>
            <person name="Dalin E."/>
            <person name="Tice H."/>
            <person name="Pitluck S."/>
            <person name="Kiss H."/>
            <person name="Brettin T."/>
            <person name="Bruce D."/>
            <person name="Han C."/>
            <person name="Tapia R."/>
            <person name="Gilna P."/>
            <person name="Schmutz J."/>
            <person name="Larimer F."/>
            <person name="Land M."/>
            <person name="Hauser L."/>
            <person name="Kyrpides N."/>
            <person name="Kim E."/>
            <person name="Stahl D."/>
            <person name="Richardson P."/>
        </authorList>
    </citation>
    <scope>NUCLEOTIDE SEQUENCE</scope>
    <source>
        <strain evidence="3">AAC00-1</strain>
    </source>
</reference>
<proteinExistence type="predicted"/>
<dbReference type="KEGG" id="aav:Aave_2242"/>
<keyword evidence="1" id="KW-0472">Membrane</keyword>
<dbReference type="HOGENOM" id="CLU_016928_0_0_4"/>
<protein>
    <recommendedName>
        <fullName evidence="2">AB hydrolase-1 domain-containing protein</fullName>
    </recommendedName>
</protein>
<dbReference type="SUPFAM" id="SSF53474">
    <property type="entry name" value="alpha/beta-Hydrolases"/>
    <property type="match status" value="1"/>
</dbReference>
<keyword evidence="1" id="KW-0812">Transmembrane</keyword>
<sequence>MRTAGLQPLPSSSGRIPQVTSCLPLPSCPRTSASGSSVTRRLAFCAMLLCLASLLAGCAGVTVSAVSPRDYLAQRRGDVLTTGRLSEASEEVLRVLGADVDACGQDMPACRQMLAASAGVDEEQRLSTLAELWLLAALRASGERRVAGPGAEAPASEDQQLDAWLETARHAWAYLFFTPRGPEERAFEDRQTQVRDYYNFATQQALAGMFPRYRRAVAAEGGDLPPGRRLQWGSWRVRSDVSDLRLPSGAPEPSELIAASTLRFSGLRNTYRRDGFGAELVTAMHPAGDAPLPGGQRRSALQAASDAEQPFREMPYPAATALLRFDASTLGEVLQTHDVQVELYDPYHTAQVVVAGRRVPLAGNFTAGYGLWLARSGFAAQAMRSLLGMEDGLSAPRIHLMQPYDPSRRTIVMLHGLASSPEAWINVANEVLGDETLRRNYQVWQVYYPTNLPLWVNRQAIEEALERTVAHFDPAGTATASRGMVLVGHSMGGVLARLLVSDSGDALWDTLLAEHPLSLEDRQALQPELDPLLRFHALPQVGRAIFIAAPHRGTPVARHRITRWLSNFVTLPLATMERFADVTRRLSRTEAPEGGSSVVRLPNSIDNLSDTDPFVQAAARLPVSPRVPYHSIMGRESEDGPLSASTDGVVPYASAHLEGAVSERIIPSGHSVQEQPAAILEIRRILRDHLSAGR</sequence>
<organism evidence="3 4">
    <name type="scientific">Paracidovorax citrulli (strain AAC00-1)</name>
    <name type="common">Acidovorax citrulli</name>
    <dbReference type="NCBI Taxonomy" id="397945"/>
    <lineage>
        <taxon>Bacteria</taxon>
        <taxon>Pseudomonadati</taxon>
        <taxon>Pseudomonadota</taxon>
        <taxon>Betaproteobacteria</taxon>
        <taxon>Burkholderiales</taxon>
        <taxon>Comamonadaceae</taxon>
        <taxon>Paracidovorax</taxon>
    </lineage>
</organism>
<evidence type="ECO:0000313" key="3">
    <source>
        <dbReference type="EMBL" id="ABM32820.1"/>
    </source>
</evidence>
<dbReference type="InterPro" id="IPR029058">
    <property type="entry name" value="AB_hydrolase_fold"/>
</dbReference>
<dbReference type="PANTHER" id="PTHR37946">
    <property type="entry name" value="SLL1969 PROTEIN"/>
    <property type="match status" value="1"/>
</dbReference>
<dbReference type="RefSeq" id="WP_011795356.1">
    <property type="nucleotide sequence ID" value="NC_008752.1"/>
</dbReference>
<dbReference type="Gene3D" id="3.40.50.1820">
    <property type="entry name" value="alpha/beta hydrolase"/>
    <property type="match status" value="1"/>
</dbReference>
<dbReference type="Pfam" id="PF12697">
    <property type="entry name" value="Abhydrolase_6"/>
    <property type="match status" value="1"/>
</dbReference>
<dbReference type="eggNOG" id="COG1075">
    <property type="taxonomic scope" value="Bacteria"/>
</dbReference>
<dbReference type="InterPro" id="IPR000073">
    <property type="entry name" value="AB_hydrolase_1"/>
</dbReference>
<feature type="transmembrane region" description="Helical" evidence="1">
    <location>
        <begin position="42"/>
        <end position="66"/>
    </location>
</feature>
<feature type="domain" description="AB hydrolase-1" evidence="2">
    <location>
        <begin position="411"/>
        <end position="681"/>
    </location>
</feature>
<gene>
    <name evidence="3" type="ordered locus">Aave_2242</name>
</gene>
<dbReference type="AlphaFoldDB" id="A1TPD2"/>
<dbReference type="PANTHER" id="PTHR37946:SF1">
    <property type="entry name" value="SLL1969 PROTEIN"/>
    <property type="match status" value="1"/>
</dbReference>